<dbReference type="STRING" id="1742359.GCA_001439625_00214"/>
<dbReference type="InterPro" id="IPR051531">
    <property type="entry name" value="N-acetyltransferase"/>
</dbReference>
<dbReference type="PANTHER" id="PTHR43792:SF9">
    <property type="entry name" value="RIBOSOMAL-PROTEIN-ALANINE ACETYLTRANSFERASE"/>
    <property type="match status" value="1"/>
</dbReference>
<dbReference type="KEGG" id="bda:FSZ17_05455"/>
<dbReference type="Pfam" id="PF13302">
    <property type="entry name" value="Acetyltransf_3"/>
    <property type="match status" value="1"/>
</dbReference>
<name>A0A5B8Z5A0_CYTDA</name>
<dbReference type="PROSITE" id="PS51186">
    <property type="entry name" value="GNAT"/>
    <property type="match status" value="1"/>
</dbReference>
<dbReference type="CDD" id="cd04301">
    <property type="entry name" value="NAT_SF"/>
    <property type="match status" value="1"/>
</dbReference>
<keyword evidence="3" id="KW-1185">Reference proteome</keyword>
<gene>
    <name evidence="2" type="ORF">FSZ17_05455</name>
</gene>
<evidence type="ECO:0000313" key="3">
    <source>
        <dbReference type="Proteomes" id="UP000321555"/>
    </source>
</evidence>
<dbReference type="EMBL" id="CP042593">
    <property type="protein sequence ID" value="QED46769.1"/>
    <property type="molecule type" value="Genomic_DNA"/>
</dbReference>
<proteinExistence type="predicted"/>
<sequence>MEIEKVFIDLPTIETERIKLRKITLEDVDDIYLYASNEEVSKYVPWDTHKTLFDTQKFVEFILKQYENKLIIPWGIENKGNGKLIGTIDLFSWQPKHQVAEISYVLSQDYWRKGITTEATNEVIKFGFEKMGLVRIQARSFLDNLASELVMKKVGMSFEGVIRKGMFIKGKHQDLKMYSILIEEFQKDCE</sequence>
<dbReference type="InterPro" id="IPR000182">
    <property type="entry name" value="GNAT_dom"/>
</dbReference>
<dbReference type="GO" id="GO:0008999">
    <property type="term" value="F:protein-N-terminal-alanine acetyltransferase activity"/>
    <property type="evidence" value="ECO:0007669"/>
    <property type="project" value="TreeGrafter"/>
</dbReference>
<reference evidence="3" key="1">
    <citation type="submission" date="2019-08" db="EMBL/GenBank/DDBJ databases">
        <authorList>
            <person name="Zheng X."/>
        </authorList>
    </citation>
    <scope>NUCLEOTIDE SEQUENCE [LARGE SCALE GENOMIC DNA]</scope>
    <source>
        <strain evidence="3">FJAT-25496</strain>
    </source>
</reference>
<dbReference type="InterPro" id="IPR016181">
    <property type="entry name" value="Acyl_CoA_acyltransferase"/>
</dbReference>
<dbReference type="SUPFAM" id="SSF55729">
    <property type="entry name" value="Acyl-CoA N-acyltransferases (Nat)"/>
    <property type="match status" value="1"/>
</dbReference>
<dbReference type="PANTHER" id="PTHR43792">
    <property type="entry name" value="GNAT FAMILY, PUTATIVE (AFU_ORTHOLOGUE AFUA_3G00765)-RELATED-RELATED"/>
    <property type="match status" value="1"/>
</dbReference>
<keyword evidence="2" id="KW-0808">Transferase</keyword>
<evidence type="ECO:0000259" key="1">
    <source>
        <dbReference type="PROSITE" id="PS51186"/>
    </source>
</evidence>
<feature type="domain" description="N-acetyltransferase" evidence="1">
    <location>
        <begin position="18"/>
        <end position="182"/>
    </location>
</feature>
<dbReference type="AlphaFoldDB" id="A0A5B8Z5A0"/>
<dbReference type="Gene3D" id="3.40.630.30">
    <property type="match status" value="1"/>
</dbReference>
<accession>A0A5B8Z5A0</accession>
<organism evidence="2 3">
    <name type="scientific">Cytobacillus dafuensis</name>
    <name type="common">Bacillus dafuensis</name>
    <dbReference type="NCBI Taxonomy" id="1742359"/>
    <lineage>
        <taxon>Bacteria</taxon>
        <taxon>Bacillati</taxon>
        <taxon>Bacillota</taxon>
        <taxon>Bacilli</taxon>
        <taxon>Bacillales</taxon>
        <taxon>Bacillaceae</taxon>
        <taxon>Cytobacillus</taxon>
    </lineage>
</organism>
<dbReference type="GO" id="GO:0005737">
    <property type="term" value="C:cytoplasm"/>
    <property type="evidence" value="ECO:0007669"/>
    <property type="project" value="TreeGrafter"/>
</dbReference>
<evidence type="ECO:0000313" key="2">
    <source>
        <dbReference type="EMBL" id="QED46769.1"/>
    </source>
</evidence>
<dbReference type="Proteomes" id="UP000321555">
    <property type="component" value="Chromosome"/>
</dbReference>
<protein>
    <submittedName>
        <fullName evidence="2">GNAT family N-acetyltransferase</fullName>
    </submittedName>
</protein>
<dbReference type="RefSeq" id="WP_057776980.1">
    <property type="nucleotide sequence ID" value="NZ_CP042593.1"/>
</dbReference>
<dbReference type="OrthoDB" id="9785602at2"/>